<feature type="binding site" evidence="4">
    <location>
        <position position="308"/>
    </location>
    <ligand>
        <name>S-adenosyl-L-methionine</name>
        <dbReference type="ChEBI" id="CHEBI:59789"/>
    </ligand>
</feature>
<accession>A0ABV6R675</accession>
<evidence type="ECO:0000256" key="4">
    <source>
        <dbReference type="PROSITE-ProRule" id="PRU01024"/>
    </source>
</evidence>
<feature type="domain" description="Methyltransferase" evidence="6">
    <location>
        <begin position="235"/>
        <end position="295"/>
    </location>
</feature>
<dbReference type="Pfam" id="PF05958">
    <property type="entry name" value="tRNA_U5-meth_tr"/>
    <property type="match status" value="1"/>
</dbReference>
<evidence type="ECO:0000256" key="2">
    <source>
        <dbReference type="ARBA" id="ARBA00022679"/>
    </source>
</evidence>
<comment type="caution">
    <text evidence="7">The sequence shown here is derived from an EMBL/GenBank/DDBJ whole genome shotgun (WGS) entry which is preliminary data.</text>
</comment>
<dbReference type="Gene3D" id="2.40.50.1070">
    <property type="match status" value="1"/>
</dbReference>
<feature type="binding site" evidence="4">
    <location>
        <position position="239"/>
    </location>
    <ligand>
        <name>S-adenosyl-L-methionine</name>
        <dbReference type="ChEBI" id="CHEBI:59789"/>
    </ligand>
</feature>
<dbReference type="PROSITE" id="PS01230">
    <property type="entry name" value="TRMA_1"/>
    <property type="match status" value="1"/>
</dbReference>
<dbReference type="Proteomes" id="UP001589793">
    <property type="component" value="Unassembled WGS sequence"/>
</dbReference>
<dbReference type="PANTHER" id="PTHR11061:SF30">
    <property type="entry name" value="TRNA (URACIL(54)-C(5))-METHYLTRANSFERASE"/>
    <property type="match status" value="1"/>
</dbReference>
<evidence type="ECO:0000259" key="6">
    <source>
        <dbReference type="Pfam" id="PF13649"/>
    </source>
</evidence>
<reference evidence="7 8" key="1">
    <citation type="submission" date="2024-09" db="EMBL/GenBank/DDBJ databases">
        <authorList>
            <person name="Sun Q."/>
            <person name="Mori K."/>
        </authorList>
    </citation>
    <scope>NUCLEOTIDE SEQUENCE [LARGE SCALE GENOMIC DNA]</scope>
    <source>
        <strain evidence="7 8">CICC 10874</strain>
    </source>
</reference>
<evidence type="ECO:0000256" key="3">
    <source>
        <dbReference type="ARBA" id="ARBA00022691"/>
    </source>
</evidence>
<protein>
    <submittedName>
        <fullName evidence="7">23S rRNA (Uracil(747)-C(5))-methyltransferase RlmC</fullName>
    </submittedName>
</protein>
<dbReference type="SUPFAM" id="SSF53335">
    <property type="entry name" value="S-adenosyl-L-methionine-dependent methyltransferases"/>
    <property type="match status" value="1"/>
</dbReference>
<keyword evidence="1 4" id="KW-0489">Methyltransferase</keyword>
<feature type="active site" evidence="5">
    <location>
        <position position="335"/>
    </location>
</feature>
<dbReference type="NCBIfam" id="NF002910">
    <property type="entry name" value="PRK03522.2-3"/>
    <property type="match status" value="1"/>
</dbReference>
<dbReference type="InterPro" id="IPR030390">
    <property type="entry name" value="MeTrfase_TrmA_AS"/>
</dbReference>
<feature type="active site" description="Nucleophile" evidence="4">
    <location>
        <position position="335"/>
    </location>
</feature>
<dbReference type="RefSeq" id="WP_376977301.1">
    <property type="nucleotide sequence ID" value="NZ_JBHLSV010000001.1"/>
</dbReference>
<dbReference type="InterPro" id="IPR041698">
    <property type="entry name" value="Methyltransf_25"/>
</dbReference>
<feature type="binding site" evidence="4">
    <location>
        <position position="210"/>
    </location>
    <ligand>
        <name>S-adenosyl-L-methionine</name>
        <dbReference type="ChEBI" id="CHEBI:59789"/>
    </ligand>
</feature>
<name>A0ABV6R675_9MICO</name>
<dbReference type="InterPro" id="IPR010280">
    <property type="entry name" value="U5_MeTrfase_fam"/>
</dbReference>
<dbReference type="InterPro" id="IPR029063">
    <property type="entry name" value="SAM-dependent_MTases_sf"/>
</dbReference>
<dbReference type="PANTHER" id="PTHR11061">
    <property type="entry name" value="RNA M5U METHYLTRANSFERASE"/>
    <property type="match status" value="1"/>
</dbReference>
<feature type="binding site" evidence="4">
    <location>
        <position position="261"/>
    </location>
    <ligand>
        <name>S-adenosyl-L-methionine</name>
        <dbReference type="ChEBI" id="CHEBI:59789"/>
    </ligand>
</feature>
<dbReference type="EMBL" id="JBHLSV010000001">
    <property type="protein sequence ID" value="MFC0672486.1"/>
    <property type="molecule type" value="Genomic_DNA"/>
</dbReference>
<dbReference type="CDD" id="cd02440">
    <property type="entry name" value="AdoMet_MTases"/>
    <property type="match status" value="1"/>
</dbReference>
<comment type="similarity">
    <text evidence="4">Belongs to the class I-like SAM-binding methyltransferase superfamily. RNA M5U methyltransferase family.</text>
</comment>
<evidence type="ECO:0000256" key="1">
    <source>
        <dbReference type="ARBA" id="ARBA00022603"/>
    </source>
</evidence>
<dbReference type="Gene3D" id="3.40.50.150">
    <property type="entry name" value="Vaccinia Virus protein VP39"/>
    <property type="match status" value="1"/>
</dbReference>
<dbReference type="PROSITE" id="PS51687">
    <property type="entry name" value="SAM_MT_RNA_M5U"/>
    <property type="match status" value="1"/>
</dbReference>
<dbReference type="Pfam" id="PF13649">
    <property type="entry name" value="Methyltransf_25"/>
    <property type="match status" value="1"/>
</dbReference>
<organism evidence="7 8">
    <name type="scientific">Brachybacterium hainanense</name>
    <dbReference type="NCBI Taxonomy" id="1541174"/>
    <lineage>
        <taxon>Bacteria</taxon>
        <taxon>Bacillati</taxon>
        <taxon>Actinomycetota</taxon>
        <taxon>Actinomycetes</taxon>
        <taxon>Micrococcales</taxon>
        <taxon>Dermabacteraceae</taxon>
        <taxon>Brachybacterium</taxon>
    </lineage>
</organism>
<keyword evidence="8" id="KW-1185">Reference proteome</keyword>
<evidence type="ECO:0000313" key="8">
    <source>
        <dbReference type="Proteomes" id="UP001589793"/>
    </source>
</evidence>
<sequence length="383" mass="41459">MRCHHFDAGTCRSCTLLAMPRDAQVERSRARVEELLAPFAAPGGPVWSPPVLSADAGFRAKAKMVATGTAAEPVLGIATGVDLVDCPLYPPGVEELLEQVRWLIRRAQVPPYDVARRRGELKHVLVTISPEGELMLRLVLRSTAPLPRIREHLPTLLSRAPRLRVVSANIHPEHRAVLEGREEIHLVGDAALRMRTGDVTLRIRPQSFLQTNTEVAGALYRQVAAWMDEVGPASVWDLYCGVGGFALHCARTPGREVTGVELSAQAIEAAREAAEAEGIPATFHAADATTWAIAEAARSGPPEAVIVNPPRRGIGPELAGFLEDSGVRDVVYSSCHPTTLARDLAAMPSLQVAAGRLVDMFPHTEHEEVVVLLRRAAPDILAR</sequence>
<gene>
    <name evidence="7" type="primary">rlmC</name>
    <name evidence="7" type="ORF">ACFFF6_00795</name>
</gene>
<keyword evidence="3 4" id="KW-0949">S-adenosyl-L-methionine</keyword>
<keyword evidence="2 4" id="KW-0808">Transferase</keyword>
<proteinExistence type="inferred from homology"/>
<evidence type="ECO:0000313" key="7">
    <source>
        <dbReference type="EMBL" id="MFC0672486.1"/>
    </source>
</evidence>
<evidence type="ECO:0000256" key="5">
    <source>
        <dbReference type="PROSITE-ProRule" id="PRU10015"/>
    </source>
</evidence>